<protein>
    <recommendedName>
        <fullName evidence="5">Heat-inducible transcription repressor HrcA</fullName>
    </recommendedName>
</protein>
<keyword evidence="2 5" id="KW-0805">Transcription regulation</keyword>
<proteinExistence type="inferred from homology"/>
<dbReference type="PANTHER" id="PTHR34824">
    <property type="entry name" value="HEAT-INDUCIBLE TRANSCRIPTION REPRESSOR HRCA"/>
    <property type="match status" value="1"/>
</dbReference>
<dbReference type="Gene3D" id="1.10.10.10">
    <property type="entry name" value="Winged helix-like DNA-binding domain superfamily/Winged helix DNA-binding domain"/>
    <property type="match status" value="1"/>
</dbReference>
<keyword evidence="4 5" id="KW-0804">Transcription</keyword>
<dbReference type="EMBL" id="FXAC01000001">
    <property type="protein sequence ID" value="SME90344.1"/>
    <property type="molecule type" value="Genomic_DNA"/>
</dbReference>
<organism evidence="7 8">
    <name type="scientific">Kocuria marina subsp. indica</name>
    <dbReference type="NCBI Taxonomy" id="1049583"/>
    <lineage>
        <taxon>Bacteria</taxon>
        <taxon>Bacillati</taxon>
        <taxon>Actinomycetota</taxon>
        <taxon>Actinomycetes</taxon>
        <taxon>Micrococcales</taxon>
        <taxon>Micrococcaceae</taxon>
        <taxon>Kocuria</taxon>
    </lineage>
</organism>
<dbReference type="Pfam" id="PF01628">
    <property type="entry name" value="HrcA"/>
    <property type="match status" value="1"/>
</dbReference>
<dbReference type="InterPro" id="IPR036390">
    <property type="entry name" value="WH_DNA-bd_sf"/>
</dbReference>
<evidence type="ECO:0000256" key="3">
    <source>
        <dbReference type="ARBA" id="ARBA00023016"/>
    </source>
</evidence>
<dbReference type="AlphaFoldDB" id="A0A1X7C5K9"/>
<dbReference type="PIRSF" id="PIRSF005485">
    <property type="entry name" value="HrcA"/>
    <property type="match status" value="1"/>
</dbReference>
<evidence type="ECO:0000256" key="2">
    <source>
        <dbReference type="ARBA" id="ARBA00023015"/>
    </source>
</evidence>
<dbReference type="InterPro" id="IPR023120">
    <property type="entry name" value="WHTH_transcript_rep_HrcA_IDD"/>
</dbReference>
<dbReference type="InterPro" id="IPR029016">
    <property type="entry name" value="GAF-like_dom_sf"/>
</dbReference>
<evidence type="ECO:0000256" key="4">
    <source>
        <dbReference type="ARBA" id="ARBA00023163"/>
    </source>
</evidence>
<dbReference type="Gene3D" id="3.30.390.60">
    <property type="entry name" value="Heat-inducible transcription repressor hrca homolog, domain 3"/>
    <property type="match status" value="1"/>
</dbReference>
<dbReference type="SUPFAM" id="SSF46785">
    <property type="entry name" value="Winged helix' DNA-binding domain"/>
    <property type="match status" value="1"/>
</dbReference>
<sequence>MEHPRRAQILRAIVEDYVHSREPVGSKALVERHRLPVSSATVRNDMAALEEDGLIVAPHTSSGRIPTDRGYREFVNQIAALEPLTSAQRRAIQVFMDGAQDLDDIMERTVRLLAQLTHQVAVIQYPVRTGITVRHVELVDVGDARVLVILIPTTGRVAQRTVELPVTLTEAQLLELRAHVLARLLGTPVEDVPDAAVTLPQALPEELRDAGTSVTGALAVLAAVSDEHRLVMAGTANLARFSGDFPQSISPVLEALEEQVAMLRLLSEMQQDERGVAVRIGSDHSDDPLAEASVVATGYGPHAASKVGVVGPTRMDYPTTMASVRAVARYLSKNLGAERT</sequence>
<keyword evidence="1 5" id="KW-0678">Repressor</keyword>
<dbReference type="GO" id="GO:0003677">
    <property type="term" value="F:DNA binding"/>
    <property type="evidence" value="ECO:0007669"/>
    <property type="project" value="InterPro"/>
</dbReference>
<dbReference type="Proteomes" id="UP000192929">
    <property type="component" value="Unassembled WGS sequence"/>
</dbReference>
<comment type="function">
    <text evidence="5">Negative regulator of class I heat shock genes (grpE-dnaK-dnaJ and groELS operons). Prevents heat-shock induction of these operons.</text>
</comment>
<comment type="similarity">
    <text evidence="5">Belongs to the HrcA family.</text>
</comment>
<dbReference type="InterPro" id="IPR036388">
    <property type="entry name" value="WH-like_DNA-bd_sf"/>
</dbReference>
<name>A0A1X7C5K9_9MICC</name>
<evidence type="ECO:0000313" key="8">
    <source>
        <dbReference type="Proteomes" id="UP000192929"/>
    </source>
</evidence>
<keyword evidence="3 5" id="KW-0346">Stress response</keyword>
<dbReference type="HAMAP" id="MF_00081">
    <property type="entry name" value="HrcA"/>
    <property type="match status" value="1"/>
</dbReference>
<gene>
    <name evidence="5" type="primary">hrcA</name>
    <name evidence="7" type="ORF">SAMN06296028_101263</name>
</gene>
<dbReference type="NCBIfam" id="TIGR00331">
    <property type="entry name" value="hrcA"/>
    <property type="match status" value="1"/>
</dbReference>
<dbReference type="GO" id="GO:0045892">
    <property type="term" value="P:negative regulation of DNA-templated transcription"/>
    <property type="evidence" value="ECO:0007669"/>
    <property type="project" value="UniProtKB-UniRule"/>
</dbReference>
<dbReference type="Gene3D" id="3.30.450.40">
    <property type="match status" value="1"/>
</dbReference>
<dbReference type="PANTHER" id="PTHR34824:SF1">
    <property type="entry name" value="HEAT-INDUCIBLE TRANSCRIPTION REPRESSOR HRCA"/>
    <property type="match status" value="1"/>
</dbReference>
<evidence type="ECO:0000259" key="6">
    <source>
        <dbReference type="Pfam" id="PF01628"/>
    </source>
</evidence>
<accession>A0A1X7C5K9</accession>
<dbReference type="RefSeq" id="WP_085106034.1">
    <property type="nucleotide sequence ID" value="NZ_FXAC01000001.1"/>
</dbReference>
<reference evidence="8" key="1">
    <citation type="submission" date="2017-04" db="EMBL/GenBank/DDBJ databases">
        <authorList>
            <person name="Varghese N."/>
            <person name="Submissions S."/>
        </authorList>
    </citation>
    <scope>NUCLEOTIDE SEQUENCE [LARGE SCALE GENOMIC DNA]</scope>
    <source>
        <strain evidence="8">NIO-1021</strain>
    </source>
</reference>
<dbReference type="InterPro" id="IPR021153">
    <property type="entry name" value="HrcA_C"/>
</dbReference>
<evidence type="ECO:0000256" key="1">
    <source>
        <dbReference type="ARBA" id="ARBA00022491"/>
    </source>
</evidence>
<dbReference type="SUPFAM" id="SSF55781">
    <property type="entry name" value="GAF domain-like"/>
    <property type="match status" value="1"/>
</dbReference>
<evidence type="ECO:0000256" key="5">
    <source>
        <dbReference type="HAMAP-Rule" id="MF_00081"/>
    </source>
</evidence>
<dbReference type="InterPro" id="IPR002571">
    <property type="entry name" value="HrcA"/>
</dbReference>
<feature type="domain" description="Heat-inducible transcription repressor HrcA C-terminal" evidence="6">
    <location>
        <begin position="103"/>
        <end position="321"/>
    </location>
</feature>
<keyword evidence="8" id="KW-1185">Reference proteome</keyword>
<evidence type="ECO:0000313" key="7">
    <source>
        <dbReference type="EMBL" id="SME90344.1"/>
    </source>
</evidence>